<evidence type="ECO:0000256" key="4">
    <source>
        <dbReference type="ARBA" id="ARBA00022729"/>
    </source>
</evidence>
<evidence type="ECO:0000256" key="8">
    <source>
        <dbReference type="RuleBase" id="RU003918"/>
    </source>
</evidence>
<evidence type="ECO:0000313" key="11">
    <source>
        <dbReference type="EMBL" id="AUX91658.1"/>
    </source>
</evidence>
<dbReference type="PANTHER" id="PTHR30251:SF2">
    <property type="entry name" value="FIMBRIAL CHAPERONE YADV-RELATED"/>
    <property type="match status" value="1"/>
</dbReference>
<comment type="subcellular location">
    <subcellularLocation>
        <location evidence="1 8">Periplasm</location>
    </subcellularLocation>
</comment>
<dbReference type="GO" id="GO:0071555">
    <property type="term" value="P:cell wall organization"/>
    <property type="evidence" value="ECO:0007669"/>
    <property type="project" value="InterPro"/>
</dbReference>
<sequence>MQGASLLAFLISASGTASGMNIKFLLLLFSGLLLNATCTLAGIVVNSTRVIYPEGEREVTARLENQNQHPSLIQSWIDNGKKDEEIKAINVPFILLPPVARVEPQQGQTLRITYVGEASTLPKDRESVFWLNILDIPPRAKAAAGNPLQMAIRTRIKLFFRPEALKGESAAEAAEKLGWRRIESKEGVTLEANNRSPFYVSIASIETSTAPKPANKLASIKGDMIAPFSHARFTFPASLKTLSQFKYHYINDYGAVVTMEREI</sequence>
<dbReference type="EMBL" id="CP026377">
    <property type="protein sequence ID" value="AUX91658.1"/>
    <property type="molecule type" value="Genomic_DNA"/>
</dbReference>
<dbReference type="SUPFAM" id="SSF49584">
    <property type="entry name" value="Periplasmic chaperone C-domain"/>
    <property type="match status" value="1"/>
</dbReference>
<keyword evidence="5" id="KW-0574">Periplasm</keyword>
<keyword evidence="4" id="KW-0732">Signal</keyword>
<feature type="domain" description="Pili assembly chaperone C-terminal" evidence="10">
    <location>
        <begin position="193"/>
        <end position="257"/>
    </location>
</feature>
<dbReference type="InterPro" id="IPR036316">
    <property type="entry name" value="Pili_assmbl_chap_C_dom_sf"/>
</dbReference>
<evidence type="ECO:0000256" key="3">
    <source>
        <dbReference type="ARBA" id="ARBA00022558"/>
    </source>
</evidence>
<evidence type="ECO:0008006" key="13">
    <source>
        <dbReference type="Google" id="ProtNLM"/>
    </source>
</evidence>
<dbReference type="AlphaFoldDB" id="A0A2L0IAQ8"/>
<protein>
    <recommendedName>
        <fullName evidence="13">Pilus assembly protein</fullName>
    </recommendedName>
</protein>
<evidence type="ECO:0000256" key="7">
    <source>
        <dbReference type="ARBA" id="ARBA00023319"/>
    </source>
</evidence>
<evidence type="ECO:0000259" key="9">
    <source>
        <dbReference type="Pfam" id="PF00345"/>
    </source>
</evidence>
<evidence type="ECO:0000259" key="10">
    <source>
        <dbReference type="Pfam" id="PF02753"/>
    </source>
</evidence>
<dbReference type="InterPro" id="IPR008962">
    <property type="entry name" value="PapD-like_sf"/>
</dbReference>
<dbReference type="Pfam" id="PF00345">
    <property type="entry name" value="PapD_N"/>
    <property type="match status" value="1"/>
</dbReference>
<comment type="similarity">
    <text evidence="2 8">Belongs to the periplasmic pilus chaperone family.</text>
</comment>
<dbReference type="InterPro" id="IPR016148">
    <property type="entry name" value="Pili_assmbl_chaperone_C"/>
</dbReference>
<keyword evidence="12" id="KW-1185">Reference proteome</keyword>
<evidence type="ECO:0000256" key="6">
    <source>
        <dbReference type="ARBA" id="ARBA00023186"/>
    </source>
</evidence>
<dbReference type="PANTHER" id="PTHR30251">
    <property type="entry name" value="PILUS ASSEMBLY CHAPERONE"/>
    <property type="match status" value="1"/>
</dbReference>
<dbReference type="FunFam" id="2.60.40.10:FF:000458">
    <property type="entry name" value="Molecular chaperone FimC"/>
    <property type="match status" value="1"/>
</dbReference>
<reference evidence="11 12" key="1">
    <citation type="submission" date="2018-01" db="EMBL/GenBank/DDBJ databases">
        <title>Complete and assembled Genome of Pantoea gaviniae DSM22758T.</title>
        <authorList>
            <person name="Stevens M.J.A."/>
            <person name="Zurfluh K."/>
            <person name="Stephan R."/>
        </authorList>
    </citation>
    <scope>NUCLEOTIDE SEQUENCE [LARGE SCALE GENOMIC DNA]</scope>
    <source>
        <strain evidence="11 12">DSM 22758</strain>
    </source>
</reference>
<dbReference type="Gene3D" id="2.60.40.10">
    <property type="entry name" value="Immunoglobulins"/>
    <property type="match status" value="2"/>
</dbReference>
<evidence type="ECO:0000313" key="12">
    <source>
        <dbReference type="Proteomes" id="UP000238365"/>
    </source>
</evidence>
<dbReference type="InterPro" id="IPR001829">
    <property type="entry name" value="Pili_assmbl_chaperone_bac"/>
</dbReference>
<dbReference type="InterPro" id="IPR050643">
    <property type="entry name" value="Periplasmic_pilus_chap"/>
</dbReference>
<evidence type="ECO:0000256" key="1">
    <source>
        <dbReference type="ARBA" id="ARBA00004418"/>
    </source>
</evidence>
<keyword evidence="3" id="KW-1029">Fimbrium biogenesis</keyword>
<keyword evidence="6 8" id="KW-0143">Chaperone</keyword>
<dbReference type="GO" id="GO:0030288">
    <property type="term" value="C:outer membrane-bounded periplasmic space"/>
    <property type="evidence" value="ECO:0007669"/>
    <property type="project" value="InterPro"/>
</dbReference>
<dbReference type="InterPro" id="IPR016147">
    <property type="entry name" value="Pili_assmbl_chaperone_N"/>
</dbReference>
<keyword evidence="7" id="KW-0393">Immunoglobulin domain</keyword>
<gene>
    <name evidence="11" type="ORF">C2E15_00150</name>
</gene>
<dbReference type="InterPro" id="IPR013783">
    <property type="entry name" value="Ig-like_fold"/>
</dbReference>
<dbReference type="SUPFAM" id="SSF49354">
    <property type="entry name" value="PapD-like"/>
    <property type="match status" value="1"/>
</dbReference>
<dbReference type="KEGG" id="pgz:C2E15_00150"/>
<name>A0A2L0IAQ8_9GAMM</name>
<organism evidence="11 12">
    <name type="scientific">Mixta gaviniae</name>
    <dbReference type="NCBI Taxonomy" id="665914"/>
    <lineage>
        <taxon>Bacteria</taxon>
        <taxon>Pseudomonadati</taxon>
        <taxon>Pseudomonadota</taxon>
        <taxon>Gammaproteobacteria</taxon>
        <taxon>Enterobacterales</taxon>
        <taxon>Erwiniaceae</taxon>
        <taxon>Mixta</taxon>
    </lineage>
</organism>
<proteinExistence type="inferred from homology"/>
<feature type="domain" description="Pili assembly chaperone N-terminal" evidence="9">
    <location>
        <begin position="42"/>
        <end position="165"/>
    </location>
</feature>
<evidence type="ECO:0000256" key="2">
    <source>
        <dbReference type="ARBA" id="ARBA00007399"/>
    </source>
</evidence>
<accession>A0A2L0IAQ8</accession>
<dbReference type="PRINTS" id="PR00969">
    <property type="entry name" value="CHAPERONPILI"/>
</dbReference>
<dbReference type="PROSITE" id="PS00635">
    <property type="entry name" value="PILI_CHAPERONE"/>
    <property type="match status" value="1"/>
</dbReference>
<dbReference type="Pfam" id="PF02753">
    <property type="entry name" value="PapD_C"/>
    <property type="match status" value="1"/>
</dbReference>
<dbReference type="Proteomes" id="UP000238365">
    <property type="component" value="Chromosome"/>
</dbReference>
<evidence type="ECO:0000256" key="5">
    <source>
        <dbReference type="ARBA" id="ARBA00022764"/>
    </source>
</evidence>
<dbReference type="InterPro" id="IPR018046">
    <property type="entry name" value="Pili_assmbl_chaperone_CS"/>
</dbReference>